<feature type="chain" id="PRO_5013774695" evidence="1">
    <location>
        <begin position="21"/>
        <end position="138"/>
    </location>
</feature>
<evidence type="ECO:0000256" key="1">
    <source>
        <dbReference type="SAM" id="SignalP"/>
    </source>
</evidence>
<dbReference type="OrthoDB" id="5834672at2759"/>
<comment type="caution">
    <text evidence="2">The sequence shown here is derived from an EMBL/GenBank/DDBJ whole genome shotgun (WGS) entry which is preliminary data.</text>
</comment>
<evidence type="ECO:0000313" key="2">
    <source>
        <dbReference type="EMBL" id="PIC37039.1"/>
    </source>
</evidence>
<name>A0A2G5UBX8_9PELO</name>
<gene>
    <name evidence="2" type="primary">Cni-Y55F3BR.11</name>
    <name evidence="2" type="synonym">Cnig_chr_IV.g15817</name>
    <name evidence="2" type="ORF">B9Z55_015817</name>
</gene>
<dbReference type="AlphaFoldDB" id="A0A2G5UBX8"/>
<feature type="signal peptide" evidence="1">
    <location>
        <begin position="1"/>
        <end position="20"/>
    </location>
</feature>
<dbReference type="Proteomes" id="UP000230233">
    <property type="component" value="Chromosome IV"/>
</dbReference>
<proteinExistence type="predicted"/>
<accession>A0A2G5UBX8</accession>
<keyword evidence="3" id="KW-1185">Reference proteome</keyword>
<protein>
    <submittedName>
        <fullName evidence="2">Uncharacterized protein</fullName>
    </submittedName>
</protein>
<evidence type="ECO:0000313" key="3">
    <source>
        <dbReference type="Proteomes" id="UP000230233"/>
    </source>
</evidence>
<keyword evidence="1" id="KW-0732">Signal</keyword>
<sequence>MKLLLIFLTFLSIFRQFSNGFPVKKLAENLSNPDNRGVLPNIDGVYCRNSDFQAAIYSALTNVTNPDTASVDQIQGKLENTLMPKFKALGGTWLVSVTTYHRVNGWVDDSAIGMNTFCAVNAVSLNLYIIIMKIDSLS</sequence>
<organism evidence="2 3">
    <name type="scientific">Caenorhabditis nigoni</name>
    <dbReference type="NCBI Taxonomy" id="1611254"/>
    <lineage>
        <taxon>Eukaryota</taxon>
        <taxon>Metazoa</taxon>
        <taxon>Ecdysozoa</taxon>
        <taxon>Nematoda</taxon>
        <taxon>Chromadorea</taxon>
        <taxon>Rhabditida</taxon>
        <taxon>Rhabditina</taxon>
        <taxon>Rhabditomorpha</taxon>
        <taxon>Rhabditoidea</taxon>
        <taxon>Rhabditidae</taxon>
        <taxon>Peloderinae</taxon>
        <taxon>Caenorhabditis</taxon>
    </lineage>
</organism>
<dbReference type="EMBL" id="PDUG01000004">
    <property type="protein sequence ID" value="PIC37039.1"/>
    <property type="molecule type" value="Genomic_DNA"/>
</dbReference>
<reference evidence="3" key="1">
    <citation type="submission" date="2017-10" db="EMBL/GenBank/DDBJ databases">
        <title>Rapid genome shrinkage in a self-fertile nematode reveals novel sperm competition proteins.</title>
        <authorList>
            <person name="Yin D."/>
            <person name="Schwarz E.M."/>
            <person name="Thomas C.G."/>
            <person name="Felde R.L."/>
            <person name="Korf I.F."/>
            <person name="Cutter A.D."/>
            <person name="Schartner C.M."/>
            <person name="Ralston E.J."/>
            <person name="Meyer B.J."/>
            <person name="Haag E.S."/>
        </authorList>
    </citation>
    <scope>NUCLEOTIDE SEQUENCE [LARGE SCALE GENOMIC DNA]</scope>
    <source>
        <strain evidence="3">JU1422</strain>
    </source>
</reference>